<dbReference type="EMBL" id="VFOR01000001">
    <property type="protein sequence ID" value="TQL63430.1"/>
    <property type="molecule type" value="Genomic_DNA"/>
</dbReference>
<keyword evidence="2" id="KW-0812">Transmembrane</keyword>
<dbReference type="InterPro" id="IPR025328">
    <property type="entry name" value="DUF4234"/>
</dbReference>
<dbReference type="AlphaFoldDB" id="A0A542ZT48"/>
<gene>
    <name evidence="4" type="ORF">FB460_1242</name>
</gene>
<feature type="transmembrane region" description="Helical" evidence="2">
    <location>
        <begin position="158"/>
        <end position="177"/>
    </location>
</feature>
<feature type="domain" description="DUF4234" evidence="3">
    <location>
        <begin position="83"/>
        <end position="166"/>
    </location>
</feature>
<reference evidence="4 5" key="1">
    <citation type="submission" date="2019-06" db="EMBL/GenBank/DDBJ databases">
        <title>Sequencing the genomes of 1000 actinobacteria strains.</title>
        <authorList>
            <person name="Klenk H.-P."/>
        </authorList>
    </citation>
    <scope>NUCLEOTIDE SEQUENCE [LARGE SCALE GENOMIC DNA]</scope>
    <source>
        <strain evidence="4 5">DSM 8251</strain>
    </source>
</reference>
<comment type="caution">
    <text evidence="4">The sequence shown here is derived from an EMBL/GenBank/DDBJ whole genome shotgun (WGS) entry which is preliminary data.</text>
</comment>
<dbReference type="Proteomes" id="UP000316196">
    <property type="component" value="Unassembled WGS sequence"/>
</dbReference>
<evidence type="ECO:0000256" key="1">
    <source>
        <dbReference type="SAM" id="MobiDB-lite"/>
    </source>
</evidence>
<feature type="transmembrane region" description="Helical" evidence="2">
    <location>
        <begin position="115"/>
        <end position="137"/>
    </location>
</feature>
<dbReference type="RefSeq" id="WP_170209970.1">
    <property type="nucleotide sequence ID" value="NZ_BAAAMD010000002.1"/>
</dbReference>
<dbReference type="Pfam" id="PF14018">
    <property type="entry name" value="DUF4234"/>
    <property type="match status" value="1"/>
</dbReference>
<feature type="compositionally biased region" description="Pro residues" evidence="1">
    <location>
        <begin position="70"/>
        <end position="79"/>
    </location>
</feature>
<name>A0A542ZT48_9ACTN</name>
<proteinExistence type="predicted"/>
<evidence type="ECO:0000313" key="4">
    <source>
        <dbReference type="EMBL" id="TQL63430.1"/>
    </source>
</evidence>
<dbReference type="SUPFAM" id="SSF81995">
    <property type="entry name" value="beta-sandwich domain of Sec23/24"/>
    <property type="match status" value="1"/>
</dbReference>
<protein>
    <submittedName>
        <fullName evidence="4">Uncharacterized protein DUF4234</fullName>
    </submittedName>
</protein>
<keyword evidence="2" id="KW-1133">Transmembrane helix</keyword>
<feature type="compositionally biased region" description="Low complexity" evidence="1">
    <location>
        <begin position="24"/>
        <end position="42"/>
    </location>
</feature>
<sequence length="193" mass="21019">MSYQQPQPGPNGFGQPGHQPHDQPPVNQFTQPAPQQFGQPAPHGGSELAPISQGFPEPTNPYAPATNAPMGPPLGPPGRPQDTTLLLLLTFLTGGIWGLVWYYRAGEDLKRFTGTGMGGGVHLLLALFLGIVEDFILPNEIQHAYDRIGRRSPVSAMTGLWVLLGFWLVIPIFIYMYKVNGALNDLWRAAGPR</sequence>
<feature type="compositionally biased region" description="Low complexity" evidence="1">
    <location>
        <begin position="56"/>
        <end position="69"/>
    </location>
</feature>
<evidence type="ECO:0000259" key="3">
    <source>
        <dbReference type="Pfam" id="PF14018"/>
    </source>
</evidence>
<accession>A0A542ZT48</accession>
<keyword evidence="5" id="KW-1185">Reference proteome</keyword>
<keyword evidence="2" id="KW-0472">Membrane</keyword>
<evidence type="ECO:0000313" key="5">
    <source>
        <dbReference type="Proteomes" id="UP000316196"/>
    </source>
</evidence>
<evidence type="ECO:0000256" key="2">
    <source>
        <dbReference type="SAM" id="Phobius"/>
    </source>
</evidence>
<feature type="region of interest" description="Disordered" evidence="1">
    <location>
        <begin position="1"/>
        <end position="79"/>
    </location>
</feature>
<organism evidence="4 5">
    <name type="scientific">Propioniferax innocua</name>
    <dbReference type="NCBI Taxonomy" id="1753"/>
    <lineage>
        <taxon>Bacteria</taxon>
        <taxon>Bacillati</taxon>
        <taxon>Actinomycetota</taxon>
        <taxon>Actinomycetes</taxon>
        <taxon>Propionibacteriales</taxon>
        <taxon>Propionibacteriaceae</taxon>
        <taxon>Propioniferax</taxon>
    </lineage>
</organism>
<feature type="transmembrane region" description="Helical" evidence="2">
    <location>
        <begin position="85"/>
        <end position="103"/>
    </location>
</feature>